<evidence type="ECO:0000313" key="2">
    <source>
        <dbReference type="Proteomes" id="UP001164746"/>
    </source>
</evidence>
<gene>
    <name evidence="1" type="ORF">MAR_030632</name>
</gene>
<keyword evidence="2" id="KW-1185">Reference proteome</keyword>
<dbReference type="EMBL" id="CP111021">
    <property type="protein sequence ID" value="WAR16038.1"/>
    <property type="molecule type" value="Genomic_DNA"/>
</dbReference>
<reference evidence="1" key="1">
    <citation type="submission" date="2022-11" db="EMBL/GenBank/DDBJ databases">
        <title>Centuries of genome instability and evolution in soft-shell clam transmissible cancer (bioRxiv).</title>
        <authorList>
            <person name="Hart S.F.M."/>
            <person name="Yonemitsu M.A."/>
            <person name="Giersch R.M."/>
            <person name="Beal B.F."/>
            <person name="Arriagada G."/>
            <person name="Davis B.W."/>
            <person name="Ostrander E.A."/>
            <person name="Goff S.P."/>
            <person name="Metzger M.J."/>
        </authorList>
    </citation>
    <scope>NUCLEOTIDE SEQUENCE</scope>
    <source>
        <strain evidence="1">MELC-2E11</strain>
        <tissue evidence="1">Siphon/mantle</tissue>
    </source>
</reference>
<name>A0ABY7F1H4_MYAAR</name>
<protein>
    <submittedName>
        <fullName evidence="1">Uncharacterized protein</fullName>
    </submittedName>
</protein>
<evidence type="ECO:0000313" key="1">
    <source>
        <dbReference type="EMBL" id="WAR16038.1"/>
    </source>
</evidence>
<organism evidence="1 2">
    <name type="scientific">Mya arenaria</name>
    <name type="common">Soft-shell clam</name>
    <dbReference type="NCBI Taxonomy" id="6604"/>
    <lineage>
        <taxon>Eukaryota</taxon>
        <taxon>Metazoa</taxon>
        <taxon>Spiralia</taxon>
        <taxon>Lophotrochozoa</taxon>
        <taxon>Mollusca</taxon>
        <taxon>Bivalvia</taxon>
        <taxon>Autobranchia</taxon>
        <taxon>Heteroconchia</taxon>
        <taxon>Euheterodonta</taxon>
        <taxon>Imparidentia</taxon>
        <taxon>Neoheterodontei</taxon>
        <taxon>Myida</taxon>
        <taxon>Myoidea</taxon>
        <taxon>Myidae</taxon>
        <taxon>Mya</taxon>
    </lineage>
</organism>
<dbReference type="Proteomes" id="UP001164746">
    <property type="component" value="Chromosome 10"/>
</dbReference>
<proteinExistence type="predicted"/>
<accession>A0ABY7F1H4</accession>
<sequence>MFGLDLTALRGTQCDFNCTDCDTSCPRNCNGTCDDSSETCNACNDGYHGSYCNLTCPGKCADSRCYTNGSCLSCESGYYGNSCNMECQQMCEGGRNQQTEETNSGSVIGGAVGAEYEIHDSEPRSELAIEGEDNRVYYNDERAYYKNVGGNVHKT</sequence>